<reference evidence="1 2" key="2">
    <citation type="submission" date="2010-03" db="EMBL/GenBank/DDBJ databases">
        <authorList>
            <person name="Pajon A."/>
        </authorList>
    </citation>
    <scope>NUCLEOTIDE SEQUENCE [LARGE SCALE GENOMIC DNA]</scope>
    <source>
        <strain evidence="1 2">GD/7</strain>
    </source>
</reference>
<accession>D4JAY7</accession>
<gene>
    <name evidence="1" type="ORF">CC1_29220</name>
</gene>
<protein>
    <submittedName>
        <fullName evidence="1">Uncharacterized protein</fullName>
    </submittedName>
</protein>
<dbReference type="HOGENOM" id="CLU_3422818_0_0_9"/>
<dbReference type="KEGG" id="cct:CC1_29220"/>
<evidence type="ECO:0000313" key="1">
    <source>
        <dbReference type="EMBL" id="CBK81508.1"/>
    </source>
</evidence>
<reference evidence="1 2" key="1">
    <citation type="submission" date="2010-03" db="EMBL/GenBank/DDBJ databases">
        <title>The genome sequence of Coprococcus catus GD/7.</title>
        <authorList>
            <consortium name="metaHIT consortium -- http://www.metahit.eu/"/>
            <person name="Pajon A."/>
            <person name="Turner K."/>
            <person name="Parkhill J."/>
            <person name="Duncan S."/>
            <person name="Flint H."/>
        </authorList>
    </citation>
    <scope>NUCLEOTIDE SEQUENCE [LARGE SCALE GENOMIC DNA]</scope>
    <source>
        <strain evidence="1 2">GD/7</strain>
    </source>
</reference>
<proteinExistence type="predicted"/>
<name>D4JAY7_9FIRM</name>
<dbReference type="AlphaFoldDB" id="D4JAY7"/>
<dbReference type="Proteomes" id="UP000008798">
    <property type="component" value="Chromosome"/>
</dbReference>
<dbReference type="EMBL" id="FP929038">
    <property type="protein sequence ID" value="CBK81508.1"/>
    <property type="molecule type" value="Genomic_DNA"/>
</dbReference>
<organism evidence="1 2">
    <name type="scientific">Coprococcus catus GD/7</name>
    <dbReference type="NCBI Taxonomy" id="717962"/>
    <lineage>
        <taxon>Bacteria</taxon>
        <taxon>Bacillati</taxon>
        <taxon>Bacillota</taxon>
        <taxon>Clostridia</taxon>
        <taxon>Lachnospirales</taxon>
        <taxon>Lachnospiraceae</taxon>
        <taxon>Coprococcus</taxon>
    </lineage>
</organism>
<evidence type="ECO:0000313" key="2">
    <source>
        <dbReference type="Proteomes" id="UP000008798"/>
    </source>
</evidence>
<sequence>MFLVDFSLEVEYNNREEKSERDQ</sequence>